<evidence type="ECO:0000313" key="1">
    <source>
        <dbReference type="EMBL" id="KIK13566.1"/>
    </source>
</evidence>
<dbReference type="InterPro" id="IPR041078">
    <property type="entry name" value="Plavaka"/>
</dbReference>
<organism evidence="1 2">
    <name type="scientific">Pisolithus microcarpus 441</name>
    <dbReference type="NCBI Taxonomy" id="765257"/>
    <lineage>
        <taxon>Eukaryota</taxon>
        <taxon>Fungi</taxon>
        <taxon>Dikarya</taxon>
        <taxon>Basidiomycota</taxon>
        <taxon>Agaricomycotina</taxon>
        <taxon>Agaricomycetes</taxon>
        <taxon>Agaricomycetidae</taxon>
        <taxon>Boletales</taxon>
        <taxon>Sclerodermatineae</taxon>
        <taxon>Pisolithaceae</taxon>
        <taxon>Pisolithus</taxon>
    </lineage>
</organism>
<reference evidence="2" key="2">
    <citation type="submission" date="2015-01" db="EMBL/GenBank/DDBJ databases">
        <title>Evolutionary Origins and Diversification of the Mycorrhizal Mutualists.</title>
        <authorList>
            <consortium name="DOE Joint Genome Institute"/>
            <consortium name="Mycorrhizal Genomics Consortium"/>
            <person name="Kohler A."/>
            <person name="Kuo A."/>
            <person name="Nagy L.G."/>
            <person name="Floudas D."/>
            <person name="Copeland A."/>
            <person name="Barry K.W."/>
            <person name="Cichocki N."/>
            <person name="Veneault-Fourrey C."/>
            <person name="LaButti K."/>
            <person name="Lindquist E.A."/>
            <person name="Lipzen A."/>
            <person name="Lundell T."/>
            <person name="Morin E."/>
            <person name="Murat C."/>
            <person name="Riley R."/>
            <person name="Ohm R."/>
            <person name="Sun H."/>
            <person name="Tunlid A."/>
            <person name="Henrissat B."/>
            <person name="Grigoriev I.V."/>
            <person name="Hibbett D.S."/>
            <person name="Martin F."/>
        </authorList>
    </citation>
    <scope>NUCLEOTIDE SEQUENCE [LARGE SCALE GENOMIC DNA]</scope>
    <source>
        <strain evidence="2">441</strain>
    </source>
</reference>
<gene>
    <name evidence="1" type="ORF">PISMIDRAFT_47615</name>
</gene>
<dbReference type="EMBL" id="KN833987">
    <property type="protein sequence ID" value="KIK13566.1"/>
    <property type="molecule type" value="Genomic_DNA"/>
</dbReference>
<name>A0A0C9Y9L4_9AGAM</name>
<evidence type="ECO:0000313" key="2">
    <source>
        <dbReference type="Proteomes" id="UP000054018"/>
    </source>
</evidence>
<protein>
    <submittedName>
        <fullName evidence="1">Uncharacterized protein</fullName>
    </submittedName>
</protein>
<proteinExistence type="predicted"/>
<keyword evidence="2" id="KW-1185">Reference proteome</keyword>
<dbReference type="Proteomes" id="UP000054018">
    <property type="component" value="Unassembled WGS sequence"/>
</dbReference>
<dbReference type="HOGENOM" id="CLU_009122_0_0_1"/>
<accession>A0A0C9Y9L4</accession>
<feature type="non-terminal residue" evidence="1">
    <location>
        <position position="651"/>
    </location>
</feature>
<dbReference type="OrthoDB" id="3239511at2759"/>
<sequence length="651" mass="75127">DFKTEFHPRSNRPSLFQSQEEFGQCAFPATARDTQPWRPFIEEGDYMFAEIALQAGLSASHINGLLTLIARINQGKAKVTLRNEVDLQRAWDRAAMQVTPFTRHNVVAPYKGGDFTFPVYARSLWDWALDLLSNPLLAPHFTWDAQRLFKYDARFQSRLPDVKNAVPFAFILYADRTCLSSHATVKGYPVVARCGNLPINIQNGERYGGGCVVGWLPIVTFMNIMLQVPESAKEEGKTGYTNYKRVIWHEAFHFILDKVAELSKIGYKYECYDKITRWLFPLILILSADYEELCMMCLIRGSKGKRPCPVCLVPIEALSQLSKTFPMHTIQQAKEALAIYQEKKSAGESILKSLGLRPVANVFWKVENSDPEEVVSLDNLHIMHAGLFGYHSLEELKIILNKLPRQYAAQLEELLATFPSWRGLVHFTGILHISFSDGNKLRDLSRLGSPRPPKSIQMISSDHASQQEFQGFHQKFTRFTNQCLPVYLNRNRNHWKDISFADTFELQEHCYLKVNYESRVDWRQAMDHLRCNPSFHSKPRYDSILFQLSQNKIAFTRLVFMFSCSIPDFGTYDFALVRPYTANISATRKSFNDNFRITRVKARPCTASMFIPIWSIVRGALLYPDPKHRDEYLVVEHVDGDMFRRINKWNR</sequence>
<dbReference type="STRING" id="765257.A0A0C9Y9L4"/>
<dbReference type="AlphaFoldDB" id="A0A0C9Y9L4"/>
<dbReference type="Pfam" id="PF18759">
    <property type="entry name" value="Plavaka"/>
    <property type="match status" value="1"/>
</dbReference>
<reference evidence="1 2" key="1">
    <citation type="submission" date="2014-04" db="EMBL/GenBank/DDBJ databases">
        <authorList>
            <consortium name="DOE Joint Genome Institute"/>
            <person name="Kuo A."/>
            <person name="Kohler A."/>
            <person name="Costa M.D."/>
            <person name="Nagy L.G."/>
            <person name="Floudas D."/>
            <person name="Copeland A."/>
            <person name="Barry K.W."/>
            <person name="Cichocki N."/>
            <person name="Veneault-Fourrey C."/>
            <person name="LaButti K."/>
            <person name="Lindquist E.A."/>
            <person name="Lipzen A."/>
            <person name="Lundell T."/>
            <person name="Morin E."/>
            <person name="Murat C."/>
            <person name="Sun H."/>
            <person name="Tunlid A."/>
            <person name="Henrissat B."/>
            <person name="Grigoriev I.V."/>
            <person name="Hibbett D.S."/>
            <person name="Martin F."/>
            <person name="Nordberg H.P."/>
            <person name="Cantor M.N."/>
            <person name="Hua S.X."/>
        </authorList>
    </citation>
    <scope>NUCLEOTIDE SEQUENCE [LARGE SCALE GENOMIC DNA]</scope>
    <source>
        <strain evidence="1 2">441</strain>
    </source>
</reference>
<feature type="non-terminal residue" evidence="1">
    <location>
        <position position="1"/>
    </location>
</feature>